<keyword evidence="3 5" id="KW-1133">Transmembrane helix</keyword>
<organism evidence="7 8">
    <name type="scientific">Cellulomonas chengniuliangii</name>
    <dbReference type="NCBI Taxonomy" id="2968084"/>
    <lineage>
        <taxon>Bacteria</taxon>
        <taxon>Bacillati</taxon>
        <taxon>Actinomycetota</taxon>
        <taxon>Actinomycetes</taxon>
        <taxon>Micrococcales</taxon>
        <taxon>Cellulomonadaceae</taxon>
        <taxon>Cellulomonas</taxon>
    </lineage>
</organism>
<feature type="transmembrane region" description="Helical" evidence="5">
    <location>
        <begin position="226"/>
        <end position="241"/>
    </location>
</feature>
<evidence type="ECO:0000256" key="1">
    <source>
        <dbReference type="ARBA" id="ARBA00004141"/>
    </source>
</evidence>
<dbReference type="PANTHER" id="PTHR37422:SF13">
    <property type="entry name" value="LIPOPOLYSACCHARIDE BIOSYNTHESIS PROTEIN PA4999-RELATED"/>
    <property type="match status" value="1"/>
</dbReference>
<protein>
    <submittedName>
        <fullName evidence="7">O-antigen ligase family protein</fullName>
    </submittedName>
</protein>
<evidence type="ECO:0000313" key="8">
    <source>
        <dbReference type="Proteomes" id="UP001316189"/>
    </source>
</evidence>
<evidence type="ECO:0000259" key="6">
    <source>
        <dbReference type="Pfam" id="PF04932"/>
    </source>
</evidence>
<dbReference type="PANTHER" id="PTHR37422">
    <property type="entry name" value="TEICHURONIC ACID BIOSYNTHESIS PROTEIN TUAE"/>
    <property type="match status" value="1"/>
</dbReference>
<comment type="subcellular location">
    <subcellularLocation>
        <location evidence="1">Membrane</location>
        <topology evidence="1">Multi-pass membrane protein</topology>
    </subcellularLocation>
</comment>
<reference evidence="7 8" key="1">
    <citation type="submission" date="2022-07" db="EMBL/GenBank/DDBJ databases">
        <title>Novel species in genus cellulomonas.</title>
        <authorList>
            <person name="Ye L."/>
        </authorList>
    </citation>
    <scope>NUCLEOTIDE SEQUENCE [LARGE SCALE GENOMIC DNA]</scope>
    <source>
        <strain evidence="8">zg-Y338</strain>
    </source>
</reference>
<evidence type="ECO:0000256" key="3">
    <source>
        <dbReference type="ARBA" id="ARBA00022989"/>
    </source>
</evidence>
<dbReference type="RefSeq" id="WP_227567814.1">
    <property type="nucleotide sequence ID" value="NZ_CP101988.1"/>
</dbReference>
<evidence type="ECO:0000256" key="4">
    <source>
        <dbReference type="ARBA" id="ARBA00023136"/>
    </source>
</evidence>
<keyword evidence="4 5" id="KW-0472">Membrane</keyword>
<feature type="transmembrane region" description="Helical" evidence="5">
    <location>
        <begin position="35"/>
        <end position="53"/>
    </location>
</feature>
<accession>A0ABY5L2E5</accession>
<feature type="transmembrane region" description="Helical" evidence="5">
    <location>
        <begin position="131"/>
        <end position="152"/>
    </location>
</feature>
<dbReference type="Proteomes" id="UP001316189">
    <property type="component" value="Chromosome"/>
</dbReference>
<feature type="transmembrane region" description="Helical" evidence="5">
    <location>
        <begin position="185"/>
        <end position="206"/>
    </location>
</feature>
<feature type="domain" description="O-antigen ligase-related" evidence="6">
    <location>
        <begin position="256"/>
        <end position="381"/>
    </location>
</feature>
<feature type="transmembrane region" description="Helical" evidence="5">
    <location>
        <begin position="102"/>
        <end position="119"/>
    </location>
</feature>
<feature type="transmembrane region" description="Helical" evidence="5">
    <location>
        <begin position="370"/>
        <end position="394"/>
    </location>
</feature>
<name>A0ABY5L2E5_9CELL</name>
<dbReference type="InterPro" id="IPR051533">
    <property type="entry name" value="WaaL-like"/>
</dbReference>
<keyword evidence="7" id="KW-0436">Ligase</keyword>
<keyword evidence="2 5" id="KW-0812">Transmembrane</keyword>
<evidence type="ECO:0000256" key="5">
    <source>
        <dbReference type="SAM" id="Phobius"/>
    </source>
</evidence>
<dbReference type="GO" id="GO:0016874">
    <property type="term" value="F:ligase activity"/>
    <property type="evidence" value="ECO:0007669"/>
    <property type="project" value="UniProtKB-KW"/>
</dbReference>
<proteinExistence type="predicted"/>
<dbReference type="Pfam" id="PF04932">
    <property type="entry name" value="Wzy_C"/>
    <property type="match status" value="1"/>
</dbReference>
<evidence type="ECO:0000256" key="2">
    <source>
        <dbReference type="ARBA" id="ARBA00022692"/>
    </source>
</evidence>
<feature type="transmembrane region" description="Helical" evidence="5">
    <location>
        <begin position="158"/>
        <end position="178"/>
    </location>
</feature>
<evidence type="ECO:0000313" key="7">
    <source>
        <dbReference type="EMBL" id="UUI76068.1"/>
    </source>
</evidence>
<feature type="transmembrane region" description="Helical" evidence="5">
    <location>
        <begin position="272"/>
        <end position="289"/>
    </location>
</feature>
<gene>
    <name evidence="7" type="ORF">NP064_03950</name>
</gene>
<dbReference type="InterPro" id="IPR007016">
    <property type="entry name" value="O-antigen_ligase-rel_domated"/>
</dbReference>
<feature type="transmembrane region" description="Helical" evidence="5">
    <location>
        <begin position="296"/>
        <end position="313"/>
    </location>
</feature>
<feature type="transmembrane region" description="Helical" evidence="5">
    <location>
        <begin position="59"/>
        <end position="75"/>
    </location>
</feature>
<dbReference type="EMBL" id="CP101988">
    <property type="protein sequence ID" value="UUI76068.1"/>
    <property type="molecule type" value="Genomic_DNA"/>
</dbReference>
<keyword evidence="8" id="KW-1185">Reference proteome</keyword>
<sequence length="463" mass="49228">MTATEARPVGDAAIEAVRRHDAKAAGHATGSRRRLRLAAVAGIVTLGVVVSAVTAERPWLILLVAALVLAVGLTLREPAAVPVVAVPALIVINRVGGEAGGLSVSDLVLFIALWPALLLGARPFSTPLRSLLWGSAVYQALVLFTVVANPYAANATEWFHSWLLVAGALLVGWAAGAAGHGRLALGLYVAAAAVVAVVTCATWLLAAAAGRFDPVYLDQPLMMHKNYLGCVLAFAALIVYARPSWLRWNDAWCMALLGLFVAAVLASQSRQAMIGLALAVAVVSLRPDPARRRSKVVLVVVLAVAVVVVALVRDQIDSGDQHNSANQRLTWFGQSLAIWEQYPVFGAGLRWWYTDRFPERFQPPNAEFEVLSSAGVVGLVGFGILVLVSLVVLWRVDPRFGTLAFAIVLMRFTQGQFDLFWVAAQVSIPFAVAGVCLGAQAHAGAHPPGRHALPIDARLEAAR</sequence>